<dbReference type="Gene3D" id="1.25.40.10">
    <property type="entry name" value="Tetratricopeptide repeat domain"/>
    <property type="match status" value="2"/>
</dbReference>
<dbReference type="EnsemblMetazoa" id="BGLB028364-RA">
    <property type="protein sequence ID" value="BGLB028364-PA"/>
    <property type="gene ID" value="BGLB028364"/>
</dbReference>
<dbReference type="KEGG" id="bgt:106057315"/>
<organism evidence="1 2">
    <name type="scientific">Biomphalaria glabrata</name>
    <name type="common">Bloodfluke planorb</name>
    <name type="synonym">Freshwater snail</name>
    <dbReference type="NCBI Taxonomy" id="6526"/>
    <lineage>
        <taxon>Eukaryota</taxon>
        <taxon>Metazoa</taxon>
        <taxon>Spiralia</taxon>
        <taxon>Lophotrochozoa</taxon>
        <taxon>Mollusca</taxon>
        <taxon>Gastropoda</taxon>
        <taxon>Heterobranchia</taxon>
        <taxon>Euthyneura</taxon>
        <taxon>Panpulmonata</taxon>
        <taxon>Hygrophila</taxon>
        <taxon>Lymnaeoidea</taxon>
        <taxon>Planorbidae</taxon>
        <taxon>Biomphalaria</taxon>
    </lineage>
</organism>
<gene>
    <name evidence="1" type="primary">106057315</name>
</gene>
<reference evidence="1" key="1">
    <citation type="submission" date="2020-05" db="UniProtKB">
        <authorList>
            <consortium name="EnsemblMetazoa"/>
        </authorList>
    </citation>
    <scope>IDENTIFICATION</scope>
    <source>
        <strain evidence="1">BB02</strain>
    </source>
</reference>
<dbReference type="VEuPathDB" id="VectorBase:BGLB028364"/>
<dbReference type="PANTHER" id="PTHR45011:SF1">
    <property type="entry name" value="DAP3-BINDING CELL DEATH ENHANCER 1"/>
    <property type="match status" value="1"/>
</dbReference>
<dbReference type="AlphaFoldDB" id="A0A2C9L996"/>
<dbReference type="SMART" id="SM00671">
    <property type="entry name" value="SEL1"/>
    <property type="match status" value="4"/>
</dbReference>
<dbReference type="InterPro" id="IPR006597">
    <property type="entry name" value="Sel1-like"/>
</dbReference>
<name>A0A2C9L996_BIOGL</name>
<accession>A0A2C9L996</accession>
<dbReference type="Pfam" id="PF08238">
    <property type="entry name" value="Sel1"/>
    <property type="match status" value="5"/>
</dbReference>
<evidence type="ECO:0000313" key="1">
    <source>
        <dbReference type="EnsemblMetazoa" id="BGLB028364-PA"/>
    </source>
</evidence>
<dbReference type="STRING" id="6526.A0A2C9L996"/>
<evidence type="ECO:0000313" key="2">
    <source>
        <dbReference type="Proteomes" id="UP000076420"/>
    </source>
</evidence>
<dbReference type="PANTHER" id="PTHR45011">
    <property type="entry name" value="DAP3-BINDING CELL DEATH ENHANCER 1"/>
    <property type="match status" value="1"/>
</dbReference>
<dbReference type="OrthoDB" id="2384430at2759"/>
<dbReference type="Proteomes" id="UP000076420">
    <property type="component" value="Unassembled WGS sequence"/>
</dbReference>
<dbReference type="SUPFAM" id="SSF81901">
    <property type="entry name" value="HCP-like"/>
    <property type="match status" value="2"/>
</dbReference>
<proteinExistence type="predicted"/>
<sequence>MWKILQSLQRAFRQHVHSPRPSAGLYVEEEQDVAAEKSEKLCPFSWIRRNSKECLDKPTCSARVLDSLHIEGQEKDFAEGCHCGSNANYQKKKWWRTSHRDFWHYMPHTNYMIEAISWGSAVLCGTDSDRLRRKTRLLYRVLCTVPGSKGTQKNVVDNLFPGSVAPKSPSLLAIKDAEGSAHDLAVNVSKSETLDSAMEEFQSMCNEYIARNEIMLGLEAWEKGDMTTAVKHLRSSCLLGNSTACFNLGLCYEKGSGVEPDPDKAERYYKLAAKGRNSMALFNLGLLYMNHVQEEDETRAAVHCGCKKNEAINLMERAARLGLAEAQTYLGMYHIDEKRDLPTAVQYFRAAAEQNDAEAQYFLASCYEHGWGVTMNECRAAQLYSLAASAGHVTALYNLAEFNEHGLGGLPVDRSSALELYQKAADLGSEEAKMRLKEINLETKEVELSEKQKGFGQHYIHTQSDVLSSHSSALSPSLSSPNLLDYLHSIPNYFSAAWESRHDHNTNTNVDKCHFHLEPLENVVTGTLAAGPMCQPQQKGLYIPREMHRSHTYPNIAMVACNN</sequence>
<dbReference type="InterPro" id="IPR052748">
    <property type="entry name" value="ISR_Activator"/>
</dbReference>
<protein>
    <submittedName>
        <fullName evidence="1">Uncharacterized protein</fullName>
    </submittedName>
</protein>
<dbReference type="InterPro" id="IPR011990">
    <property type="entry name" value="TPR-like_helical_dom_sf"/>
</dbReference>
<dbReference type="VEuPathDB" id="VectorBase:BGLAX_043828"/>
<dbReference type="RefSeq" id="XP_013069923.2">
    <property type="nucleotide sequence ID" value="XM_013214469.2"/>
</dbReference>